<comment type="caution">
    <text evidence="1">The sequence shown here is derived from an EMBL/GenBank/DDBJ whole genome shotgun (WGS) entry which is preliminary data.</text>
</comment>
<name>A0A9P0KVD4_ACAOB</name>
<evidence type="ECO:0000313" key="1">
    <source>
        <dbReference type="EMBL" id="CAH1979887.1"/>
    </source>
</evidence>
<keyword evidence="2" id="KW-1185">Reference proteome</keyword>
<dbReference type="EMBL" id="CAKOFQ010006886">
    <property type="protein sequence ID" value="CAH1979887.1"/>
    <property type="molecule type" value="Genomic_DNA"/>
</dbReference>
<dbReference type="Proteomes" id="UP001152888">
    <property type="component" value="Unassembled WGS sequence"/>
</dbReference>
<protein>
    <submittedName>
        <fullName evidence="1">Uncharacterized protein</fullName>
    </submittedName>
</protein>
<proteinExistence type="predicted"/>
<evidence type="ECO:0000313" key="2">
    <source>
        <dbReference type="Proteomes" id="UP001152888"/>
    </source>
</evidence>
<dbReference type="AlphaFoldDB" id="A0A9P0KVD4"/>
<gene>
    <name evidence="1" type="ORF">ACAOBT_LOCUS13686</name>
</gene>
<sequence>MSLADQLFTSVAVKGEKHRERPYSVHSENSGQDISEIGINVLQNKQFSVRHSKVKVNTDKISTPINVTIDSALRSLTGINNLEISEYIRKLNAVDGVDLQKEYIGVYELVIKVALPIMARCRRVPGTDTVWAARFKLDNAVGVQLNG</sequence>
<accession>A0A9P0KVD4</accession>
<reference evidence="1" key="1">
    <citation type="submission" date="2022-03" db="EMBL/GenBank/DDBJ databases">
        <authorList>
            <person name="Sayadi A."/>
        </authorList>
    </citation>
    <scope>NUCLEOTIDE SEQUENCE</scope>
</reference>
<organism evidence="1 2">
    <name type="scientific">Acanthoscelides obtectus</name>
    <name type="common">Bean weevil</name>
    <name type="synonym">Bruchus obtectus</name>
    <dbReference type="NCBI Taxonomy" id="200917"/>
    <lineage>
        <taxon>Eukaryota</taxon>
        <taxon>Metazoa</taxon>
        <taxon>Ecdysozoa</taxon>
        <taxon>Arthropoda</taxon>
        <taxon>Hexapoda</taxon>
        <taxon>Insecta</taxon>
        <taxon>Pterygota</taxon>
        <taxon>Neoptera</taxon>
        <taxon>Endopterygota</taxon>
        <taxon>Coleoptera</taxon>
        <taxon>Polyphaga</taxon>
        <taxon>Cucujiformia</taxon>
        <taxon>Chrysomeloidea</taxon>
        <taxon>Chrysomelidae</taxon>
        <taxon>Bruchinae</taxon>
        <taxon>Bruchini</taxon>
        <taxon>Acanthoscelides</taxon>
    </lineage>
</organism>